<sequence>MPAVPREVRAEWSRLAAGVHGQPDRFDPRQVARLPEPARRRLLRAIAPGAALAGSVELTMRGQIRLGAWRPFTAHQILTPDGFIWAATARVAGLPVTGFDRYSAGTGQMRWRLLGLLPVVTGSGPDLTRSAAGRLAAEATTLLPTAYDRITWTPGSDPDTAVATWRIGGEEETVQLRVGADGGLHEVLMQRWGDPDGQPHGRYPFGVAVEAERTVGGVTLPSALRAGWWWGTERQDAGEFFRAEITDAAFR</sequence>
<organism evidence="1 2">
    <name type="scientific">Geodermatophilus dictyosporus</name>
    <dbReference type="NCBI Taxonomy" id="1523247"/>
    <lineage>
        <taxon>Bacteria</taxon>
        <taxon>Bacillati</taxon>
        <taxon>Actinomycetota</taxon>
        <taxon>Actinomycetes</taxon>
        <taxon>Geodermatophilales</taxon>
        <taxon>Geodermatophilaceae</taxon>
        <taxon>Geodermatophilus</taxon>
    </lineage>
</organism>
<dbReference type="Proteomes" id="UP000198857">
    <property type="component" value="Unassembled WGS sequence"/>
</dbReference>
<accession>A0A1I5L443</accession>
<proteinExistence type="predicted"/>
<evidence type="ECO:0000313" key="1">
    <source>
        <dbReference type="EMBL" id="SFO91932.1"/>
    </source>
</evidence>
<dbReference type="InterPro" id="IPR046674">
    <property type="entry name" value="DUF6544"/>
</dbReference>
<name>A0A1I5L443_9ACTN</name>
<keyword evidence="2" id="KW-1185">Reference proteome</keyword>
<dbReference type="Pfam" id="PF20181">
    <property type="entry name" value="DUF6544"/>
    <property type="match status" value="1"/>
</dbReference>
<gene>
    <name evidence="1" type="ORF">SAMN05660464_1538</name>
</gene>
<dbReference type="RefSeq" id="WP_169063902.1">
    <property type="nucleotide sequence ID" value="NZ_FOWQ01000002.1"/>
</dbReference>
<dbReference type="AlphaFoldDB" id="A0A1I5L443"/>
<protein>
    <submittedName>
        <fullName evidence="1">Uncharacterized protein</fullName>
    </submittedName>
</protein>
<dbReference type="EMBL" id="FOWQ01000002">
    <property type="protein sequence ID" value="SFO91932.1"/>
    <property type="molecule type" value="Genomic_DNA"/>
</dbReference>
<evidence type="ECO:0000313" key="2">
    <source>
        <dbReference type="Proteomes" id="UP000198857"/>
    </source>
</evidence>
<reference evidence="2" key="1">
    <citation type="submission" date="2016-10" db="EMBL/GenBank/DDBJ databases">
        <authorList>
            <person name="Varghese N."/>
            <person name="Submissions S."/>
        </authorList>
    </citation>
    <scope>NUCLEOTIDE SEQUENCE [LARGE SCALE GENOMIC DNA]</scope>
    <source>
        <strain evidence="2">DSM 44208</strain>
    </source>
</reference>